<dbReference type="EMBL" id="CP017675">
    <property type="protein sequence ID" value="APB34555.1"/>
    <property type="molecule type" value="Genomic_DNA"/>
</dbReference>
<dbReference type="Proteomes" id="UP000180235">
    <property type="component" value="Chromosome"/>
</dbReference>
<organism evidence="1 2">
    <name type="scientific">Gloeomargarita lithophora Alchichica-D10</name>
    <dbReference type="NCBI Taxonomy" id="1188229"/>
    <lineage>
        <taxon>Bacteria</taxon>
        <taxon>Bacillati</taxon>
        <taxon>Cyanobacteriota</taxon>
        <taxon>Cyanophyceae</taxon>
        <taxon>Gloeomargaritales</taxon>
        <taxon>Gloeomargaritaceae</taxon>
        <taxon>Gloeomargarita</taxon>
    </lineage>
</organism>
<gene>
    <name evidence="1" type="ORF">GlitD10_2225</name>
</gene>
<evidence type="ECO:0000313" key="1">
    <source>
        <dbReference type="EMBL" id="APB34555.1"/>
    </source>
</evidence>
<evidence type="ECO:0000313" key="2">
    <source>
        <dbReference type="Proteomes" id="UP000180235"/>
    </source>
</evidence>
<keyword evidence="2" id="KW-1185">Reference proteome</keyword>
<proteinExistence type="predicted"/>
<dbReference type="OrthoDB" id="531597at2"/>
<protein>
    <submittedName>
        <fullName evidence="1">Uncharacterized protein</fullName>
    </submittedName>
</protein>
<dbReference type="KEGG" id="glt:GlitD10_2225"/>
<dbReference type="RefSeq" id="WP_071454981.1">
    <property type="nucleotide sequence ID" value="NZ_CP017675.1"/>
</dbReference>
<dbReference type="STRING" id="1188229.GlitD10_2225"/>
<accession>A0A1J0AF77</accession>
<reference evidence="1 2" key="1">
    <citation type="submission" date="2016-10" db="EMBL/GenBank/DDBJ databases">
        <title>Description of Gloeomargarita lithophora gen. nov., sp. nov., a thylakoid-bearing basal-branching cyanobacterium with intracellular carbonates, and proposal for Gloeomargaritales ord. nov.</title>
        <authorList>
            <person name="Moreira D."/>
            <person name="Tavera R."/>
            <person name="Benzerara K."/>
            <person name="Skouri-Panet F."/>
            <person name="Couradeau E."/>
            <person name="Gerard E."/>
            <person name="Loussert C."/>
            <person name="Novelo E."/>
            <person name="Zivanovic Y."/>
            <person name="Lopez-Garcia P."/>
        </authorList>
    </citation>
    <scope>NUCLEOTIDE SEQUENCE [LARGE SCALE GENOMIC DNA]</scope>
    <source>
        <strain evidence="1 2">D10</strain>
    </source>
</reference>
<dbReference type="AlphaFoldDB" id="A0A1J0AF77"/>
<sequence length="75" mass="8364">MPPTPEHTAPPMLLEPEALQAARNVYRDYHQGGKRLGKPLLGVAVNSDTYHTTLIFSAKPILLPREFFVPQQLLA</sequence>
<name>A0A1J0AF77_9CYAN</name>